<feature type="region of interest" description="Disordered" evidence="1">
    <location>
        <begin position="73"/>
        <end position="94"/>
    </location>
</feature>
<proteinExistence type="predicted"/>
<organism evidence="2 3">
    <name type="scientific">Pseudonocardia adelaidensis</name>
    <dbReference type="NCBI Taxonomy" id="648754"/>
    <lineage>
        <taxon>Bacteria</taxon>
        <taxon>Bacillati</taxon>
        <taxon>Actinomycetota</taxon>
        <taxon>Actinomycetes</taxon>
        <taxon>Pseudonocardiales</taxon>
        <taxon>Pseudonocardiaceae</taxon>
        <taxon>Pseudonocardia</taxon>
    </lineage>
</organism>
<comment type="caution">
    <text evidence="2">The sequence shown here is derived from an EMBL/GenBank/DDBJ whole genome shotgun (WGS) entry which is preliminary data.</text>
</comment>
<dbReference type="Proteomes" id="UP001500804">
    <property type="component" value="Unassembled WGS sequence"/>
</dbReference>
<dbReference type="EMBL" id="BAABJO010000056">
    <property type="protein sequence ID" value="GAA5141853.1"/>
    <property type="molecule type" value="Genomic_DNA"/>
</dbReference>
<protein>
    <submittedName>
        <fullName evidence="2">Uncharacterized protein</fullName>
    </submittedName>
</protein>
<reference evidence="3" key="1">
    <citation type="journal article" date="2019" name="Int. J. Syst. Evol. Microbiol.">
        <title>The Global Catalogue of Microorganisms (GCM) 10K type strain sequencing project: providing services to taxonomists for standard genome sequencing and annotation.</title>
        <authorList>
            <consortium name="The Broad Institute Genomics Platform"/>
            <consortium name="The Broad Institute Genome Sequencing Center for Infectious Disease"/>
            <person name="Wu L."/>
            <person name="Ma J."/>
        </authorList>
    </citation>
    <scope>NUCLEOTIDE SEQUENCE [LARGE SCALE GENOMIC DNA]</scope>
    <source>
        <strain evidence="3">JCM 18302</strain>
    </source>
</reference>
<name>A0ABP9P7E4_9PSEU</name>
<evidence type="ECO:0000313" key="3">
    <source>
        <dbReference type="Proteomes" id="UP001500804"/>
    </source>
</evidence>
<evidence type="ECO:0000313" key="2">
    <source>
        <dbReference type="EMBL" id="GAA5141853.1"/>
    </source>
</evidence>
<evidence type="ECO:0000256" key="1">
    <source>
        <dbReference type="SAM" id="MobiDB-lite"/>
    </source>
</evidence>
<keyword evidence="3" id="KW-1185">Reference proteome</keyword>
<dbReference type="RefSeq" id="WP_345613162.1">
    <property type="nucleotide sequence ID" value="NZ_BAABJO010000056.1"/>
</dbReference>
<sequence>MTVYTGDHQAIFRSARVYRRLREVDRLLTEAREHVLDATTALEDPADACQAVELLRLAGQKRAAAHEEARAGLRAMTSAAPLAETASDETVYDE</sequence>
<gene>
    <name evidence="2" type="ORF">GCM10023320_81420</name>
</gene>
<accession>A0ABP9P7E4</accession>